<feature type="region of interest" description="Disordered" evidence="8">
    <location>
        <begin position="139"/>
        <end position="168"/>
    </location>
</feature>
<keyword evidence="7" id="KW-0539">Nucleus</keyword>
<proteinExistence type="inferred from homology"/>
<sequence>MQFIYVLPGWEGSIADARVLRDALSIRNGLPIRDGYYYLVDAGYTNGKGFLAPFRGQRYHLNDWNPGYQPNTPEELFNMKHSSARNVIERCFGLLKVRWHIIRNSNWYPIKLQSKIIMVCCLLHNHIRRNMPIDPAEADLDAEEEKEENEGGVELDGEPITSVEPSEEWTNWRQTLANQMFDEWRQNRNNG</sequence>
<dbReference type="EMBL" id="JAIWQS010000006">
    <property type="protein sequence ID" value="KAJ8762891.1"/>
    <property type="molecule type" value="Genomic_DNA"/>
</dbReference>
<keyword evidence="11" id="KW-1185">Reference proteome</keyword>
<evidence type="ECO:0000256" key="7">
    <source>
        <dbReference type="ARBA" id="ARBA00023242"/>
    </source>
</evidence>
<name>A0AAV8T7Y7_9ROSI</name>
<dbReference type="InterPro" id="IPR045249">
    <property type="entry name" value="HARBI1-like"/>
</dbReference>
<evidence type="ECO:0000313" key="11">
    <source>
        <dbReference type="Proteomes" id="UP001159364"/>
    </source>
</evidence>
<dbReference type="PANTHER" id="PTHR22930">
    <property type="match status" value="1"/>
</dbReference>
<dbReference type="Proteomes" id="UP001159364">
    <property type="component" value="Linkage Group LG06"/>
</dbReference>
<protein>
    <recommendedName>
        <fullName evidence="9">DDE Tnp4 domain-containing protein</fullName>
    </recommendedName>
</protein>
<keyword evidence="5" id="KW-0479">Metal-binding</keyword>
<evidence type="ECO:0000256" key="1">
    <source>
        <dbReference type="ARBA" id="ARBA00001968"/>
    </source>
</evidence>
<comment type="subcellular location">
    <subcellularLocation>
        <location evidence="2">Nucleus</location>
    </subcellularLocation>
</comment>
<evidence type="ECO:0000259" key="9">
    <source>
        <dbReference type="Pfam" id="PF13359"/>
    </source>
</evidence>
<organism evidence="10 11">
    <name type="scientific">Erythroxylum novogranatense</name>
    <dbReference type="NCBI Taxonomy" id="1862640"/>
    <lineage>
        <taxon>Eukaryota</taxon>
        <taxon>Viridiplantae</taxon>
        <taxon>Streptophyta</taxon>
        <taxon>Embryophyta</taxon>
        <taxon>Tracheophyta</taxon>
        <taxon>Spermatophyta</taxon>
        <taxon>Magnoliopsida</taxon>
        <taxon>eudicotyledons</taxon>
        <taxon>Gunneridae</taxon>
        <taxon>Pentapetalae</taxon>
        <taxon>rosids</taxon>
        <taxon>fabids</taxon>
        <taxon>Malpighiales</taxon>
        <taxon>Erythroxylaceae</taxon>
        <taxon>Erythroxylum</taxon>
    </lineage>
</organism>
<evidence type="ECO:0000256" key="4">
    <source>
        <dbReference type="ARBA" id="ARBA00022722"/>
    </source>
</evidence>
<comment type="similarity">
    <text evidence="3">Belongs to the HARBI1 family.</text>
</comment>
<dbReference type="GO" id="GO:0004518">
    <property type="term" value="F:nuclease activity"/>
    <property type="evidence" value="ECO:0007669"/>
    <property type="project" value="UniProtKB-KW"/>
</dbReference>
<evidence type="ECO:0000256" key="2">
    <source>
        <dbReference type="ARBA" id="ARBA00004123"/>
    </source>
</evidence>
<reference evidence="10 11" key="1">
    <citation type="submission" date="2021-09" db="EMBL/GenBank/DDBJ databases">
        <title>Genomic insights and catalytic innovation underlie evolution of tropane alkaloids biosynthesis.</title>
        <authorList>
            <person name="Wang Y.-J."/>
            <person name="Tian T."/>
            <person name="Huang J.-P."/>
            <person name="Huang S.-X."/>
        </authorList>
    </citation>
    <scope>NUCLEOTIDE SEQUENCE [LARGE SCALE GENOMIC DNA]</scope>
    <source>
        <strain evidence="10">KIB-2018</strain>
        <tissue evidence="10">Leaf</tissue>
    </source>
</reference>
<feature type="domain" description="DDE Tnp4" evidence="9">
    <location>
        <begin position="2"/>
        <end position="125"/>
    </location>
</feature>
<feature type="compositionally biased region" description="Acidic residues" evidence="8">
    <location>
        <begin position="139"/>
        <end position="157"/>
    </location>
</feature>
<evidence type="ECO:0000256" key="5">
    <source>
        <dbReference type="ARBA" id="ARBA00022723"/>
    </source>
</evidence>
<comment type="cofactor">
    <cofactor evidence="1">
        <name>a divalent metal cation</name>
        <dbReference type="ChEBI" id="CHEBI:60240"/>
    </cofactor>
</comment>
<comment type="caution">
    <text evidence="10">The sequence shown here is derived from an EMBL/GenBank/DDBJ whole genome shotgun (WGS) entry which is preliminary data.</text>
</comment>
<dbReference type="AlphaFoldDB" id="A0AAV8T7Y7"/>
<dbReference type="InterPro" id="IPR027806">
    <property type="entry name" value="HARBI1_dom"/>
</dbReference>
<accession>A0AAV8T7Y7</accession>
<dbReference type="Pfam" id="PF13359">
    <property type="entry name" value="DDE_Tnp_4"/>
    <property type="match status" value="1"/>
</dbReference>
<evidence type="ECO:0000256" key="6">
    <source>
        <dbReference type="ARBA" id="ARBA00022801"/>
    </source>
</evidence>
<gene>
    <name evidence="10" type="ORF">K2173_023020</name>
</gene>
<keyword evidence="4" id="KW-0540">Nuclease</keyword>
<dbReference type="GO" id="GO:0046872">
    <property type="term" value="F:metal ion binding"/>
    <property type="evidence" value="ECO:0007669"/>
    <property type="project" value="UniProtKB-KW"/>
</dbReference>
<dbReference type="PANTHER" id="PTHR22930:SF293">
    <property type="entry name" value="PROTEIN ALP1-LIKE"/>
    <property type="match status" value="1"/>
</dbReference>
<evidence type="ECO:0000256" key="3">
    <source>
        <dbReference type="ARBA" id="ARBA00006958"/>
    </source>
</evidence>
<evidence type="ECO:0000313" key="10">
    <source>
        <dbReference type="EMBL" id="KAJ8762891.1"/>
    </source>
</evidence>
<evidence type="ECO:0000256" key="8">
    <source>
        <dbReference type="SAM" id="MobiDB-lite"/>
    </source>
</evidence>
<keyword evidence="6" id="KW-0378">Hydrolase</keyword>
<dbReference type="GO" id="GO:0016787">
    <property type="term" value="F:hydrolase activity"/>
    <property type="evidence" value="ECO:0007669"/>
    <property type="project" value="UniProtKB-KW"/>
</dbReference>
<dbReference type="GO" id="GO:0005634">
    <property type="term" value="C:nucleus"/>
    <property type="evidence" value="ECO:0007669"/>
    <property type="project" value="UniProtKB-SubCell"/>
</dbReference>